<accession>A0ABQ9Y6S7</accession>
<comment type="caution">
    <text evidence="3">The sequence shown here is derived from an EMBL/GenBank/DDBJ whole genome shotgun (WGS) entry which is preliminary data.</text>
</comment>
<evidence type="ECO:0000256" key="1">
    <source>
        <dbReference type="SAM" id="Coils"/>
    </source>
</evidence>
<evidence type="ECO:0000313" key="3">
    <source>
        <dbReference type="EMBL" id="KAK2959418.1"/>
    </source>
</evidence>
<gene>
    <name evidence="3" type="ORF">BLNAU_5727</name>
</gene>
<dbReference type="Proteomes" id="UP001281761">
    <property type="component" value="Unassembled WGS sequence"/>
</dbReference>
<dbReference type="EMBL" id="JARBJD010000030">
    <property type="protein sequence ID" value="KAK2959418.1"/>
    <property type="molecule type" value="Genomic_DNA"/>
</dbReference>
<keyword evidence="4" id="KW-1185">Reference proteome</keyword>
<feature type="region of interest" description="Disordered" evidence="2">
    <location>
        <begin position="854"/>
        <end position="875"/>
    </location>
</feature>
<keyword evidence="1" id="KW-0175">Coiled coil</keyword>
<organism evidence="3 4">
    <name type="scientific">Blattamonas nauphoetae</name>
    <dbReference type="NCBI Taxonomy" id="2049346"/>
    <lineage>
        <taxon>Eukaryota</taxon>
        <taxon>Metamonada</taxon>
        <taxon>Preaxostyla</taxon>
        <taxon>Oxymonadida</taxon>
        <taxon>Blattamonas</taxon>
    </lineage>
</organism>
<evidence type="ECO:0000313" key="4">
    <source>
        <dbReference type="Proteomes" id="UP001281761"/>
    </source>
</evidence>
<name>A0ABQ9Y6S7_9EUKA</name>
<sequence length="1520" mass="172441">MSRATPNLSNQEMDALIAPVLDELVQLNRIIVGCDPENEEGKEQLDEYQKKFDDILNVLKKKGVKERYVHQQIFKREVQRSEKLEAKLEEELMHIQRRNANTCIITAQSQTINLIKPILVQCSQNWKTRLSDHITDFLLLKDGHILFSKSSLKDDTFIISTPLLFRPVYNIIICPVLKFINHFYSLHSTETHPGAAFYIAGDQGIGKTSLMLILMSTLSDHSLKFSYGKGTKAGQIQNFKLKDKRGEVLSFVDSRDIDEDTSPEPPDSGDVSIHIYDDHPPPSLIVENHLYIIFTSPDQKRLQCPQLRPGQVCHIFRLPTFSLAEDAVAMVGCTPTVPLTLLSPEDMQLRTAEQHLLLSIEIEKEEIAHELPQSSVDLPSSSKNATATTQLKTLMEKGSVSLTKWNSFLKSFRKQYNSHKHALKSLFVLPEKPFVTETILRNILSRLLTNPSGNLKPKEQLDIIVDELVKYLLFSQTQTNPPSSATTHFQFNERRMALIVCDLLSTIVEPKHDSVEKRLGSVIREIRAVRNRLSFVTMMDVFSFIAGDMNILVTPHSILKGLSERAESSPDLNLHDERDRVYFRNLRDRGLSKWVTKGTETLLRQMDNKEGVMKITSPEESVLQDVQDSIMKNLDAVIGKFITKYREDTNIVNESKWLAIIRSMMNTILFLIDAGIPRKSFLKKCKELRELLTAVISKHEFHLLKVADYPQNQCIRDPTDPEGADENPDDYVNDVKVFSDHFGAQQSLESLRLPRTLQIGTITQERLERMSTALFARNLLWFLEIMDDLPIDDACYENQFFTNFLQGMNPGDVVHRSFVDFMNTTGLLSQRNFGLKWEDFTRILKKRRSTMESVTRSLQKTCQSPSPAPTKTRLIPHDKGYSLEPFLPLVTRQVGVHLLLWTSTELLFEAAKGAASHASETEKTASSLNVARTSIFGPSPRWLTSTDVLRSENTKVLTGVAESNHSRMMGFNTEQIFFETHTLNHMSSILRHRDHPLATKPTELQPTMTTNDITEKLLENPRPCPTFSESFDPWKTSIPEVNHQIDTNLPSVQSTLKATTPATTASTHDKRLRPLHILYRHPCIEARMHNVHRIMSNHAMKRIIPPAQEYLPVLKSVEDKKNVQYPNKKQSFSDSTLWSSSSGLRLPTPFSFRHSKPSSGPTLLSSTTISNNPSDITSFLNTASSSSYEGTDVTPAPLIRWHPRHVVIDTSLLPQREGTDSFTSCIITFLANTLQIKQTASTSSPTETTAHITKVLNALIDRATATHLNATNRISSIGLELLVSVFPKLKDETHVLLLSHLLMVCPSHQNGESRLDDLVNHPSPKIGLFALIRWFELLIWIADQNAKKIKVTKNKSGSMPAKDEPKDFIVAINKGRYTPAKVGANLVHAFYLIIERAIPDDSLIRLFHAIRRLEALALQPLIFTTDHQQTLQELRLLADERREAHEWGTTHNHILTTLIVWIDKILTTFNHGSTETDSQGLFFAKKRIQNHTRLQSTAEQKYEKLLSDNALKSNEVDNWA</sequence>
<proteinExistence type="predicted"/>
<evidence type="ECO:0000256" key="2">
    <source>
        <dbReference type="SAM" id="MobiDB-lite"/>
    </source>
</evidence>
<reference evidence="3 4" key="1">
    <citation type="journal article" date="2022" name="bioRxiv">
        <title>Genomics of Preaxostyla Flagellates Illuminates Evolutionary Transitions and the Path Towards Mitochondrial Loss.</title>
        <authorList>
            <person name="Novak L.V.F."/>
            <person name="Treitli S.C."/>
            <person name="Pyrih J."/>
            <person name="Halakuc P."/>
            <person name="Pipaliya S.V."/>
            <person name="Vacek V."/>
            <person name="Brzon O."/>
            <person name="Soukal P."/>
            <person name="Eme L."/>
            <person name="Dacks J.B."/>
            <person name="Karnkowska A."/>
            <person name="Elias M."/>
            <person name="Hampl V."/>
        </authorList>
    </citation>
    <scope>NUCLEOTIDE SEQUENCE [LARGE SCALE GENOMIC DNA]</scope>
    <source>
        <strain evidence="3">NAU3</strain>
        <tissue evidence="3">Gut</tissue>
    </source>
</reference>
<protein>
    <submittedName>
        <fullName evidence="3">Uncharacterized protein</fullName>
    </submittedName>
</protein>
<feature type="coiled-coil region" evidence="1">
    <location>
        <begin position="38"/>
        <end position="98"/>
    </location>
</feature>
<feature type="compositionally biased region" description="Polar residues" evidence="2">
    <location>
        <begin position="854"/>
        <end position="865"/>
    </location>
</feature>